<dbReference type="Gene3D" id="1.20.1250.20">
    <property type="entry name" value="MFS general substrate transporter like domains"/>
    <property type="match status" value="1"/>
</dbReference>
<protein>
    <submittedName>
        <fullName evidence="3">Monocarboxylate transporter 14-like</fullName>
    </submittedName>
</protein>
<dbReference type="AlphaFoldDB" id="A0A8B7YX03"/>
<evidence type="ECO:0000256" key="1">
    <source>
        <dbReference type="SAM" id="Phobius"/>
    </source>
</evidence>
<dbReference type="RefSeq" id="XP_022095816.1">
    <property type="nucleotide sequence ID" value="XM_022240124.1"/>
</dbReference>
<gene>
    <name evidence="3" type="primary">LOC110982011</name>
</gene>
<organism evidence="2 3">
    <name type="scientific">Acanthaster planci</name>
    <name type="common">Crown-of-thorns starfish</name>
    <dbReference type="NCBI Taxonomy" id="133434"/>
    <lineage>
        <taxon>Eukaryota</taxon>
        <taxon>Metazoa</taxon>
        <taxon>Echinodermata</taxon>
        <taxon>Eleutherozoa</taxon>
        <taxon>Asterozoa</taxon>
        <taxon>Asteroidea</taxon>
        <taxon>Valvatacea</taxon>
        <taxon>Valvatida</taxon>
        <taxon>Acanthasteridae</taxon>
        <taxon>Acanthaster</taxon>
    </lineage>
</organism>
<feature type="transmembrane region" description="Helical" evidence="1">
    <location>
        <begin position="117"/>
        <end position="140"/>
    </location>
</feature>
<dbReference type="GeneID" id="110982011"/>
<feature type="transmembrane region" description="Helical" evidence="1">
    <location>
        <begin position="24"/>
        <end position="44"/>
    </location>
</feature>
<keyword evidence="1" id="KW-0472">Membrane</keyword>
<accession>A0A8B7YX03</accession>
<keyword evidence="2" id="KW-1185">Reference proteome</keyword>
<keyword evidence="1" id="KW-1133">Transmembrane helix</keyword>
<dbReference type="OrthoDB" id="6499973at2759"/>
<proteinExistence type="predicted"/>
<dbReference type="KEGG" id="aplc:110982011"/>
<reference evidence="3" key="1">
    <citation type="submission" date="2025-08" db="UniProtKB">
        <authorList>
            <consortium name="RefSeq"/>
        </authorList>
    </citation>
    <scope>IDENTIFICATION</scope>
</reference>
<dbReference type="InterPro" id="IPR036259">
    <property type="entry name" value="MFS_trans_sf"/>
</dbReference>
<dbReference type="OMA" id="WAMMTSS"/>
<sequence>MVAAAGLAHLMGVLLSSMVVFKKIVTSTSVMLVTVVLVSSSFIVEPLLTSGWLISINAIVYVAGMAAVFAIGDVMVKEFLGIDRMANALGWMGFLSGVFRFFSGFVPGWIYDHSGSYDLAFFCLGAVQMVSAVPLLCLCLHNSNPCRKS</sequence>
<name>A0A8B7YX03_ACAPL</name>
<evidence type="ECO:0000313" key="3">
    <source>
        <dbReference type="RefSeq" id="XP_022095816.1"/>
    </source>
</evidence>
<feature type="transmembrane region" description="Helical" evidence="1">
    <location>
        <begin position="88"/>
        <end position="111"/>
    </location>
</feature>
<dbReference type="Proteomes" id="UP000694845">
    <property type="component" value="Unplaced"/>
</dbReference>
<dbReference type="SUPFAM" id="SSF103473">
    <property type="entry name" value="MFS general substrate transporter"/>
    <property type="match status" value="1"/>
</dbReference>
<evidence type="ECO:0000313" key="2">
    <source>
        <dbReference type="Proteomes" id="UP000694845"/>
    </source>
</evidence>
<feature type="transmembrane region" description="Helical" evidence="1">
    <location>
        <begin position="50"/>
        <end position="76"/>
    </location>
</feature>
<keyword evidence="1" id="KW-0812">Transmembrane</keyword>